<keyword evidence="2" id="KW-1185">Reference proteome</keyword>
<dbReference type="GO" id="GO:0047372">
    <property type="term" value="F:monoacylglycerol lipase activity"/>
    <property type="evidence" value="ECO:0007669"/>
    <property type="project" value="TreeGrafter"/>
</dbReference>
<evidence type="ECO:0000313" key="2">
    <source>
        <dbReference type="Proteomes" id="UP001157418"/>
    </source>
</evidence>
<reference evidence="1 2" key="1">
    <citation type="submission" date="2022-01" db="EMBL/GenBank/DDBJ databases">
        <authorList>
            <person name="Xiong W."/>
            <person name="Schranz E."/>
        </authorList>
    </citation>
    <scope>NUCLEOTIDE SEQUENCE [LARGE SCALE GENOMIC DNA]</scope>
</reference>
<name>A0AAU9PU51_9ASTR</name>
<dbReference type="PANTHER" id="PTHR10794:SF63">
    <property type="entry name" value="ALPHA_BETA HYDROLASE 1, ISOFORM A"/>
    <property type="match status" value="1"/>
</dbReference>
<comment type="caution">
    <text evidence="1">The sequence shown here is derived from an EMBL/GenBank/DDBJ whole genome shotgun (WGS) entry which is preliminary data.</text>
</comment>
<accession>A0AAU9PU51</accession>
<dbReference type="AlphaFoldDB" id="A0AAU9PU51"/>
<dbReference type="EMBL" id="CAKMRJ010005745">
    <property type="protein sequence ID" value="CAH1453895.1"/>
    <property type="molecule type" value="Genomic_DNA"/>
</dbReference>
<dbReference type="PANTHER" id="PTHR10794">
    <property type="entry name" value="ABHYDROLASE DOMAIN-CONTAINING PROTEIN"/>
    <property type="match status" value="1"/>
</dbReference>
<evidence type="ECO:0000313" key="1">
    <source>
        <dbReference type="EMBL" id="CAH1453895.1"/>
    </source>
</evidence>
<dbReference type="Proteomes" id="UP001157418">
    <property type="component" value="Unassembled WGS sequence"/>
</dbReference>
<organism evidence="1 2">
    <name type="scientific">Lactuca virosa</name>
    <dbReference type="NCBI Taxonomy" id="75947"/>
    <lineage>
        <taxon>Eukaryota</taxon>
        <taxon>Viridiplantae</taxon>
        <taxon>Streptophyta</taxon>
        <taxon>Embryophyta</taxon>
        <taxon>Tracheophyta</taxon>
        <taxon>Spermatophyta</taxon>
        <taxon>Magnoliopsida</taxon>
        <taxon>eudicotyledons</taxon>
        <taxon>Gunneridae</taxon>
        <taxon>Pentapetalae</taxon>
        <taxon>asterids</taxon>
        <taxon>campanulids</taxon>
        <taxon>Asterales</taxon>
        <taxon>Asteraceae</taxon>
        <taxon>Cichorioideae</taxon>
        <taxon>Cichorieae</taxon>
        <taxon>Lactucinae</taxon>
        <taxon>Lactuca</taxon>
    </lineage>
</organism>
<protein>
    <submittedName>
        <fullName evidence="1">Uncharacterized protein</fullName>
    </submittedName>
</protein>
<gene>
    <name evidence="1" type="ORF">LVIROSA_LOCUS39104</name>
</gene>
<dbReference type="InterPro" id="IPR050960">
    <property type="entry name" value="AB_hydrolase_4_sf"/>
</dbReference>
<dbReference type="GO" id="GO:0034338">
    <property type="term" value="F:short-chain carboxylesterase activity"/>
    <property type="evidence" value="ECO:0007669"/>
    <property type="project" value="TreeGrafter"/>
</dbReference>
<sequence length="105" mass="12079">MQNYIKLFFIARLADWDGIIKSRRIRDFDNYATPLVGKFESVDTYYSHRHCSSAPYVTKVAIPLLCVSSLDDPVCTWEAIPWDECRANKNILPSLRVLLHLVYGG</sequence>
<proteinExistence type="predicted"/>